<name>A0A392P2Y8_9FABA</name>
<protein>
    <submittedName>
        <fullName evidence="1">Uncharacterized protein</fullName>
    </submittedName>
</protein>
<sequence>MVKEFWMKAQVFDEVSARMEEEDMIRKDPKLKGKTRKEMGLNNFSGTVIKSVLTGLEITISRAHLARLLNVEDCGKKIADYRSEICYRKFIKKELFHKEKPGGKSSSMKDLYIVLFKVLISNLIPRSGGTDTISWEHQHLLYFLDKEKKVNMIDLLFGYLCQAVRDSFSKNMSTVIYPRLLSELFYQTKLVQIFKKVHPELVEEERSQKIDASFLTKMNLKKQVIKSRNPLQAKIDDHFFYDGFPVISEADDEEVILNFLEDFKKSTGID</sequence>
<dbReference type="AlphaFoldDB" id="A0A392P2Y8"/>
<keyword evidence="2" id="KW-1185">Reference proteome</keyword>
<reference evidence="1 2" key="1">
    <citation type="journal article" date="2018" name="Front. Plant Sci.">
        <title>Red Clover (Trifolium pratense) and Zigzag Clover (T. medium) - A Picture of Genomic Similarities and Differences.</title>
        <authorList>
            <person name="Dluhosova J."/>
            <person name="Istvanek J."/>
            <person name="Nedelnik J."/>
            <person name="Repkova J."/>
        </authorList>
    </citation>
    <scope>NUCLEOTIDE SEQUENCE [LARGE SCALE GENOMIC DNA]</scope>
    <source>
        <strain evidence="2">cv. 10/8</strain>
        <tissue evidence="1">Leaf</tissue>
    </source>
</reference>
<gene>
    <name evidence="1" type="ORF">A2U01_0027417</name>
</gene>
<evidence type="ECO:0000313" key="1">
    <source>
        <dbReference type="EMBL" id="MCI06358.1"/>
    </source>
</evidence>
<accession>A0A392P2Y8</accession>
<feature type="non-terminal residue" evidence="1">
    <location>
        <position position="270"/>
    </location>
</feature>
<proteinExistence type="predicted"/>
<evidence type="ECO:0000313" key="2">
    <source>
        <dbReference type="Proteomes" id="UP000265520"/>
    </source>
</evidence>
<dbReference type="EMBL" id="LXQA010061572">
    <property type="protein sequence ID" value="MCI06358.1"/>
    <property type="molecule type" value="Genomic_DNA"/>
</dbReference>
<comment type="caution">
    <text evidence="1">The sequence shown here is derived from an EMBL/GenBank/DDBJ whole genome shotgun (WGS) entry which is preliminary data.</text>
</comment>
<organism evidence="1 2">
    <name type="scientific">Trifolium medium</name>
    <dbReference type="NCBI Taxonomy" id="97028"/>
    <lineage>
        <taxon>Eukaryota</taxon>
        <taxon>Viridiplantae</taxon>
        <taxon>Streptophyta</taxon>
        <taxon>Embryophyta</taxon>
        <taxon>Tracheophyta</taxon>
        <taxon>Spermatophyta</taxon>
        <taxon>Magnoliopsida</taxon>
        <taxon>eudicotyledons</taxon>
        <taxon>Gunneridae</taxon>
        <taxon>Pentapetalae</taxon>
        <taxon>rosids</taxon>
        <taxon>fabids</taxon>
        <taxon>Fabales</taxon>
        <taxon>Fabaceae</taxon>
        <taxon>Papilionoideae</taxon>
        <taxon>50 kb inversion clade</taxon>
        <taxon>NPAAA clade</taxon>
        <taxon>Hologalegina</taxon>
        <taxon>IRL clade</taxon>
        <taxon>Trifolieae</taxon>
        <taxon>Trifolium</taxon>
    </lineage>
</organism>
<dbReference type="Proteomes" id="UP000265520">
    <property type="component" value="Unassembled WGS sequence"/>
</dbReference>